<evidence type="ECO:0000313" key="2">
    <source>
        <dbReference type="Proteomes" id="UP001418222"/>
    </source>
</evidence>
<keyword evidence="2" id="KW-1185">Reference proteome</keyword>
<sequence length="52" mass="5889">MSLTPSGSAWRRRYVRRNCRCQSGNVGNLNLAISTPGISCRKSFSYIFSLYL</sequence>
<protein>
    <submittedName>
        <fullName evidence="1">Uncharacterized protein</fullName>
    </submittedName>
</protein>
<organism evidence="1 2">
    <name type="scientific">Platanthera zijinensis</name>
    <dbReference type="NCBI Taxonomy" id="2320716"/>
    <lineage>
        <taxon>Eukaryota</taxon>
        <taxon>Viridiplantae</taxon>
        <taxon>Streptophyta</taxon>
        <taxon>Embryophyta</taxon>
        <taxon>Tracheophyta</taxon>
        <taxon>Spermatophyta</taxon>
        <taxon>Magnoliopsida</taxon>
        <taxon>Liliopsida</taxon>
        <taxon>Asparagales</taxon>
        <taxon>Orchidaceae</taxon>
        <taxon>Orchidoideae</taxon>
        <taxon>Orchideae</taxon>
        <taxon>Orchidinae</taxon>
        <taxon>Platanthera</taxon>
    </lineage>
</organism>
<accession>A0AAP0FVX1</accession>
<evidence type="ECO:0000313" key="1">
    <source>
        <dbReference type="EMBL" id="KAK8918706.1"/>
    </source>
</evidence>
<comment type="caution">
    <text evidence="1">The sequence shown here is derived from an EMBL/GenBank/DDBJ whole genome shotgun (WGS) entry which is preliminary data.</text>
</comment>
<proteinExistence type="predicted"/>
<dbReference type="AlphaFoldDB" id="A0AAP0FVX1"/>
<dbReference type="EMBL" id="JBBWWQ010000019">
    <property type="protein sequence ID" value="KAK8918706.1"/>
    <property type="molecule type" value="Genomic_DNA"/>
</dbReference>
<name>A0AAP0FVX1_9ASPA</name>
<gene>
    <name evidence="1" type="ORF">KSP39_PZI020992</name>
</gene>
<dbReference type="Proteomes" id="UP001418222">
    <property type="component" value="Unassembled WGS sequence"/>
</dbReference>
<reference evidence="1 2" key="1">
    <citation type="journal article" date="2022" name="Nat. Plants">
        <title>Genomes of leafy and leafless Platanthera orchids illuminate the evolution of mycoheterotrophy.</title>
        <authorList>
            <person name="Li M.H."/>
            <person name="Liu K.W."/>
            <person name="Li Z."/>
            <person name="Lu H.C."/>
            <person name="Ye Q.L."/>
            <person name="Zhang D."/>
            <person name="Wang J.Y."/>
            <person name="Li Y.F."/>
            <person name="Zhong Z.M."/>
            <person name="Liu X."/>
            <person name="Yu X."/>
            <person name="Liu D.K."/>
            <person name="Tu X.D."/>
            <person name="Liu B."/>
            <person name="Hao Y."/>
            <person name="Liao X.Y."/>
            <person name="Jiang Y.T."/>
            <person name="Sun W.H."/>
            <person name="Chen J."/>
            <person name="Chen Y.Q."/>
            <person name="Ai Y."/>
            <person name="Zhai J.W."/>
            <person name="Wu S.S."/>
            <person name="Zhou Z."/>
            <person name="Hsiao Y.Y."/>
            <person name="Wu W.L."/>
            <person name="Chen Y.Y."/>
            <person name="Lin Y.F."/>
            <person name="Hsu J.L."/>
            <person name="Li C.Y."/>
            <person name="Wang Z.W."/>
            <person name="Zhao X."/>
            <person name="Zhong W.Y."/>
            <person name="Ma X.K."/>
            <person name="Ma L."/>
            <person name="Huang J."/>
            <person name="Chen G.Z."/>
            <person name="Huang M.Z."/>
            <person name="Huang L."/>
            <person name="Peng D.H."/>
            <person name="Luo Y.B."/>
            <person name="Zou S.Q."/>
            <person name="Chen S.P."/>
            <person name="Lan S."/>
            <person name="Tsai W.C."/>
            <person name="Van de Peer Y."/>
            <person name="Liu Z.J."/>
        </authorList>
    </citation>
    <scope>NUCLEOTIDE SEQUENCE [LARGE SCALE GENOMIC DNA]</scope>
    <source>
        <strain evidence="1">Lor287</strain>
    </source>
</reference>